<keyword evidence="3" id="KW-0378">Hydrolase</keyword>
<dbReference type="GO" id="GO:0004725">
    <property type="term" value="F:protein tyrosine phosphatase activity"/>
    <property type="evidence" value="ECO:0007669"/>
    <property type="project" value="UniProtKB-EC"/>
</dbReference>
<comment type="similarity">
    <text evidence="1">Belongs to the metallo-dependent hydrolases superfamily. CpsB/CapC family.</text>
</comment>
<dbReference type="STRING" id="1678840.ATC1_131284"/>
<dbReference type="EC" id="3.1.3.48" evidence="2"/>
<reference evidence="6" key="1">
    <citation type="journal article" date="2015" name="Genome Announc.">
        <title>Draft Genome Sequence of Anaerolineae Strain TC1, a Novel Isolate from a Methanogenic Wastewater Treatment System.</title>
        <authorList>
            <person name="Matsuura N."/>
            <person name="Tourlousse D.M."/>
            <person name="Sun L."/>
            <person name="Toyonaga M."/>
            <person name="Kuroda K."/>
            <person name="Ohashi A."/>
            <person name="Cruz R."/>
            <person name="Yamaguchi T."/>
            <person name="Sekiguchi Y."/>
        </authorList>
    </citation>
    <scope>NUCLEOTIDE SEQUENCE [LARGE SCALE GENOMIC DNA]</scope>
    <source>
        <strain evidence="6">TC1</strain>
    </source>
</reference>
<comment type="catalytic activity">
    <reaction evidence="5">
        <text>O-phospho-L-tyrosyl-[protein] + H2O = L-tyrosyl-[protein] + phosphate</text>
        <dbReference type="Rhea" id="RHEA:10684"/>
        <dbReference type="Rhea" id="RHEA-COMP:10136"/>
        <dbReference type="Rhea" id="RHEA-COMP:20101"/>
        <dbReference type="ChEBI" id="CHEBI:15377"/>
        <dbReference type="ChEBI" id="CHEBI:43474"/>
        <dbReference type="ChEBI" id="CHEBI:46858"/>
        <dbReference type="ChEBI" id="CHEBI:61978"/>
        <dbReference type="EC" id="3.1.3.48"/>
    </reaction>
</comment>
<accession>A0A0S7BXY2</accession>
<dbReference type="Pfam" id="PF19567">
    <property type="entry name" value="CpsB_CapC"/>
    <property type="match status" value="1"/>
</dbReference>
<dbReference type="EMBL" id="DF968181">
    <property type="protein sequence ID" value="GAP41299.1"/>
    <property type="molecule type" value="Genomic_DNA"/>
</dbReference>
<sequence length="250" mass="29039">MVDLHCHILPEIDESTQSLSDSIRLLSLEKENGVSKIVFTPHFNFEKNHLEEFLEKRKDSYARLISSFPNTELEFSFVLSAEVAFSPKVLFNYQKLLVGNTHYLLLELPLSYFPDLINDVVFRLISNGIIPIICHVDRYRYFFQNPLLLFNLVNLGAIIQVNASPIVHDSKVRRFVSFLDRHNLFHCIASDTHSVVQRPPEIKNAYMYLRQLIGEEKTEKTKSNAELIFQGRNIRAEKPTIPVHVLTKWI</sequence>
<name>A0A0S7BXY2_9CHLR</name>
<keyword evidence="4" id="KW-0904">Protein phosphatase</keyword>
<evidence type="ECO:0000256" key="1">
    <source>
        <dbReference type="ARBA" id="ARBA00005750"/>
    </source>
</evidence>
<evidence type="ECO:0000256" key="3">
    <source>
        <dbReference type="ARBA" id="ARBA00022801"/>
    </source>
</evidence>
<dbReference type="PANTHER" id="PTHR39181:SF1">
    <property type="entry name" value="TYROSINE-PROTEIN PHOSPHATASE YWQE"/>
    <property type="match status" value="1"/>
</dbReference>
<evidence type="ECO:0000256" key="5">
    <source>
        <dbReference type="ARBA" id="ARBA00051722"/>
    </source>
</evidence>
<dbReference type="PANTHER" id="PTHR39181">
    <property type="entry name" value="TYROSINE-PROTEIN PHOSPHATASE YWQE"/>
    <property type="match status" value="1"/>
</dbReference>
<organism evidence="6">
    <name type="scientific">Flexilinea flocculi</name>
    <dbReference type="NCBI Taxonomy" id="1678840"/>
    <lineage>
        <taxon>Bacteria</taxon>
        <taxon>Bacillati</taxon>
        <taxon>Chloroflexota</taxon>
        <taxon>Anaerolineae</taxon>
        <taxon>Anaerolineales</taxon>
        <taxon>Anaerolineaceae</taxon>
        <taxon>Flexilinea</taxon>
    </lineage>
</organism>
<dbReference type="SUPFAM" id="SSF89550">
    <property type="entry name" value="PHP domain-like"/>
    <property type="match status" value="1"/>
</dbReference>
<dbReference type="Gene3D" id="3.20.20.140">
    <property type="entry name" value="Metal-dependent hydrolases"/>
    <property type="match status" value="1"/>
</dbReference>
<protein>
    <recommendedName>
        <fullName evidence="2">protein-tyrosine-phosphatase</fullName>
        <ecNumber evidence="2">3.1.3.48</ecNumber>
    </recommendedName>
</protein>
<proteinExistence type="inferred from homology"/>
<dbReference type="InterPro" id="IPR016195">
    <property type="entry name" value="Pol/histidinol_Pase-like"/>
</dbReference>
<dbReference type="OrthoDB" id="9788539at2"/>
<dbReference type="RefSeq" id="WP_062282227.1">
    <property type="nucleotide sequence ID" value="NZ_DF968181.1"/>
</dbReference>
<dbReference type="Proteomes" id="UP000053370">
    <property type="component" value="Unassembled WGS sequence"/>
</dbReference>
<dbReference type="AlphaFoldDB" id="A0A0S7BXY2"/>
<dbReference type="InterPro" id="IPR016667">
    <property type="entry name" value="Caps_polysacc_synth_CpsB/CapC"/>
</dbReference>
<gene>
    <name evidence="6" type="ORF">ATC1_131284</name>
</gene>
<evidence type="ECO:0000313" key="6">
    <source>
        <dbReference type="EMBL" id="GAP41299.1"/>
    </source>
</evidence>
<evidence type="ECO:0000256" key="4">
    <source>
        <dbReference type="ARBA" id="ARBA00022912"/>
    </source>
</evidence>
<evidence type="ECO:0000256" key="2">
    <source>
        <dbReference type="ARBA" id="ARBA00013064"/>
    </source>
</evidence>
<keyword evidence="7" id="KW-1185">Reference proteome</keyword>
<evidence type="ECO:0000313" key="7">
    <source>
        <dbReference type="Proteomes" id="UP000053370"/>
    </source>
</evidence>
<dbReference type="GO" id="GO:0030145">
    <property type="term" value="F:manganese ion binding"/>
    <property type="evidence" value="ECO:0007669"/>
    <property type="project" value="InterPro"/>
</dbReference>
<dbReference type="PIRSF" id="PIRSF016557">
    <property type="entry name" value="Caps_synth_CpsB"/>
    <property type="match status" value="1"/>
</dbReference>